<gene>
    <name evidence="3" type="ORF">UFOPK1392_00227</name>
</gene>
<dbReference type="Gene3D" id="3.80.30.20">
    <property type="entry name" value="tm_1862 like domain"/>
    <property type="match status" value="1"/>
</dbReference>
<organism evidence="3">
    <name type="scientific">freshwater metagenome</name>
    <dbReference type="NCBI Taxonomy" id="449393"/>
    <lineage>
        <taxon>unclassified sequences</taxon>
        <taxon>metagenomes</taxon>
        <taxon>ecological metagenomes</taxon>
    </lineage>
</organism>
<sequence>MIQSAGSPAFGAYVHVPFCTKRCDYCAFATWTDRSHLMDEYVDAVCIDIKRTFASHPDRVATSVFFGGGTPSLLPAGDLVRILAAIPRVDGAEVTVECNPDTVSLAMFETYVAGGVNRISFGVQSMVPEVLESLGRTHNPESVGAGVLAARAAGIARLNLDLIYGGAGETVEQWRHTLEATITLGPDHVSAYALTVEAGTPLAEDPSRHPDDDDQADKYLLADEMLTAAGLLNYEISNWASSGQECLHNLLYWDQGEYFGFGCAAHAHVGGRRWWNLRTPDRYIAAVSTGDSVEASFELLDVGTRRIEALQLALRTRGGVPVSSLSADDRDELGPLLVERDGRLHLSLEGRLLANEVAVRLR</sequence>
<dbReference type="SFLD" id="SFLDG01082">
    <property type="entry name" value="B12-binding_domain_containing"/>
    <property type="match status" value="1"/>
</dbReference>
<dbReference type="SFLD" id="SFLDG01065">
    <property type="entry name" value="anaerobic_coproporphyrinogen-I"/>
    <property type="match status" value="1"/>
</dbReference>
<dbReference type="SFLD" id="SFLDF00562">
    <property type="entry name" value="HemN-like__clustered_with_heat"/>
    <property type="match status" value="1"/>
</dbReference>
<dbReference type="EMBL" id="CAEMXZ010000005">
    <property type="protein sequence ID" value="CAB4322492.1"/>
    <property type="molecule type" value="Genomic_DNA"/>
</dbReference>
<dbReference type="PANTHER" id="PTHR13932:SF5">
    <property type="entry name" value="RADICAL S-ADENOSYL METHIONINE DOMAIN-CONTAINING PROTEIN 1, MITOCHONDRIAL"/>
    <property type="match status" value="1"/>
</dbReference>
<dbReference type="GO" id="GO:0006779">
    <property type="term" value="P:porphyrin-containing compound biosynthetic process"/>
    <property type="evidence" value="ECO:0007669"/>
    <property type="project" value="InterPro"/>
</dbReference>
<evidence type="ECO:0000313" key="3">
    <source>
        <dbReference type="EMBL" id="CAB4322492.1"/>
    </source>
</evidence>
<dbReference type="InterPro" id="IPR006638">
    <property type="entry name" value="Elp3/MiaA/NifB-like_rSAM"/>
</dbReference>
<name>A0A6J5YG01_9ZZZZ</name>
<dbReference type="GO" id="GO:0051539">
    <property type="term" value="F:4 iron, 4 sulfur cluster binding"/>
    <property type="evidence" value="ECO:0007669"/>
    <property type="project" value="InterPro"/>
</dbReference>
<dbReference type="CDD" id="cd01335">
    <property type="entry name" value="Radical_SAM"/>
    <property type="match status" value="1"/>
</dbReference>
<dbReference type="SMART" id="SM00729">
    <property type="entry name" value="Elp3"/>
    <property type="match status" value="1"/>
</dbReference>
<dbReference type="GO" id="GO:0005737">
    <property type="term" value="C:cytoplasm"/>
    <property type="evidence" value="ECO:0007669"/>
    <property type="project" value="InterPro"/>
</dbReference>
<dbReference type="NCBIfam" id="TIGR00539">
    <property type="entry name" value="hemN_rel"/>
    <property type="match status" value="1"/>
</dbReference>
<dbReference type="PROSITE" id="PS51918">
    <property type="entry name" value="RADICAL_SAM"/>
    <property type="match status" value="1"/>
</dbReference>
<dbReference type="PANTHER" id="PTHR13932">
    <property type="entry name" value="COPROPORPHYRINIGEN III OXIDASE"/>
    <property type="match status" value="1"/>
</dbReference>
<dbReference type="InterPro" id="IPR004559">
    <property type="entry name" value="HemW-like"/>
</dbReference>
<protein>
    <submittedName>
        <fullName evidence="3">Unannotated protein</fullName>
    </submittedName>
</protein>
<dbReference type="InterPro" id="IPR058240">
    <property type="entry name" value="rSAM_sf"/>
</dbReference>
<accession>A0A6J5YG01</accession>
<comment type="similarity">
    <text evidence="1">Belongs to the anaerobic coproporphyrinogen-III oxidase family. HemW subfamily.</text>
</comment>
<evidence type="ECO:0000259" key="2">
    <source>
        <dbReference type="PROSITE" id="PS51918"/>
    </source>
</evidence>
<dbReference type="SFLD" id="SFLDS00029">
    <property type="entry name" value="Radical_SAM"/>
    <property type="match status" value="1"/>
</dbReference>
<proteinExistence type="inferred from homology"/>
<reference evidence="3" key="1">
    <citation type="submission" date="2020-05" db="EMBL/GenBank/DDBJ databases">
        <authorList>
            <person name="Chiriac C."/>
            <person name="Salcher M."/>
            <person name="Ghai R."/>
            <person name="Kavagutti S V."/>
        </authorList>
    </citation>
    <scope>NUCLEOTIDE SEQUENCE</scope>
</reference>
<dbReference type="InterPro" id="IPR007197">
    <property type="entry name" value="rSAM"/>
</dbReference>
<dbReference type="SUPFAM" id="SSF102114">
    <property type="entry name" value="Radical SAM enzymes"/>
    <property type="match status" value="1"/>
</dbReference>
<dbReference type="GO" id="GO:0004109">
    <property type="term" value="F:coproporphyrinogen oxidase activity"/>
    <property type="evidence" value="ECO:0007669"/>
    <property type="project" value="InterPro"/>
</dbReference>
<dbReference type="InterPro" id="IPR023404">
    <property type="entry name" value="rSAM_horseshoe"/>
</dbReference>
<dbReference type="Pfam" id="PF04055">
    <property type="entry name" value="Radical_SAM"/>
    <property type="match status" value="1"/>
</dbReference>
<feature type="domain" description="Radical SAM core" evidence="2">
    <location>
        <begin position="4"/>
        <end position="235"/>
    </location>
</feature>
<evidence type="ECO:0000256" key="1">
    <source>
        <dbReference type="ARBA" id="ARBA00006100"/>
    </source>
</evidence>
<dbReference type="AlphaFoldDB" id="A0A6J5YG01"/>
<dbReference type="InterPro" id="IPR034505">
    <property type="entry name" value="Coproporphyrinogen-III_oxidase"/>
</dbReference>